<reference evidence="2" key="1">
    <citation type="submission" date="2014-09" db="EMBL/GenBank/DDBJ databases">
        <authorList>
            <person name="Magalhaes I.L.F."/>
            <person name="Oliveira U."/>
            <person name="Santos F.R."/>
            <person name="Vidigal T.H.D.A."/>
            <person name="Brescovit A.D."/>
            <person name="Santos A.J."/>
        </authorList>
    </citation>
    <scope>NUCLEOTIDE SEQUENCE</scope>
    <source>
        <tissue evidence="2">Shoot tissue taken approximately 20 cm above the soil surface</tissue>
    </source>
</reference>
<organism evidence="2">
    <name type="scientific">Arundo donax</name>
    <name type="common">Giant reed</name>
    <name type="synonym">Donax arundinaceus</name>
    <dbReference type="NCBI Taxonomy" id="35708"/>
    <lineage>
        <taxon>Eukaryota</taxon>
        <taxon>Viridiplantae</taxon>
        <taxon>Streptophyta</taxon>
        <taxon>Embryophyta</taxon>
        <taxon>Tracheophyta</taxon>
        <taxon>Spermatophyta</taxon>
        <taxon>Magnoliopsida</taxon>
        <taxon>Liliopsida</taxon>
        <taxon>Poales</taxon>
        <taxon>Poaceae</taxon>
        <taxon>PACMAD clade</taxon>
        <taxon>Arundinoideae</taxon>
        <taxon>Arundineae</taxon>
        <taxon>Arundo</taxon>
    </lineage>
</organism>
<sequence>MRGSGDGTTRKSGGASWQRRGRRRSST</sequence>
<name>A0A0A8ZEM8_ARUDO</name>
<evidence type="ECO:0000313" key="2">
    <source>
        <dbReference type="EMBL" id="JAD35180.1"/>
    </source>
</evidence>
<dbReference type="AlphaFoldDB" id="A0A0A8ZEM8"/>
<proteinExistence type="predicted"/>
<evidence type="ECO:0000256" key="1">
    <source>
        <dbReference type="SAM" id="MobiDB-lite"/>
    </source>
</evidence>
<accession>A0A0A8ZEM8</accession>
<protein>
    <submittedName>
        <fullName evidence="2">Uncharacterized protein</fullName>
    </submittedName>
</protein>
<reference evidence="2" key="2">
    <citation type="journal article" date="2015" name="Data Brief">
        <title>Shoot transcriptome of the giant reed, Arundo donax.</title>
        <authorList>
            <person name="Barrero R.A."/>
            <person name="Guerrero F.D."/>
            <person name="Moolhuijzen P."/>
            <person name="Goolsby J.A."/>
            <person name="Tidwell J."/>
            <person name="Bellgard S.E."/>
            <person name="Bellgard M.I."/>
        </authorList>
    </citation>
    <scope>NUCLEOTIDE SEQUENCE</scope>
    <source>
        <tissue evidence="2">Shoot tissue taken approximately 20 cm above the soil surface</tissue>
    </source>
</reference>
<feature type="region of interest" description="Disordered" evidence="1">
    <location>
        <begin position="1"/>
        <end position="27"/>
    </location>
</feature>
<dbReference type="EMBL" id="GBRH01262715">
    <property type="protein sequence ID" value="JAD35180.1"/>
    <property type="molecule type" value="Transcribed_RNA"/>
</dbReference>